<keyword evidence="2" id="KW-0812">Transmembrane</keyword>
<feature type="transmembrane region" description="Helical" evidence="2">
    <location>
        <begin position="477"/>
        <end position="499"/>
    </location>
</feature>
<evidence type="ECO:0000313" key="5">
    <source>
        <dbReference type="Proteomes" id="UP001203852"/>
    </source>
</evidence>
<keyword evidence="2" id="KW-1133">Transmembrane helix</keyword>
<dbReference type="PANTHER" id="PTHR36851:SF1">
    <property type="entry name" value="GLYCO_TRANS_2-LIKE DOMAIN-CONTAINING PROTEIN"/>
    <property type="match status" value="1"/>
</dbReference>
<gene>
    <name evidence="4" type="ORF">EDD36DRAFT_418262</name>
</gene>
<dbReference type="InterPro" id="IPR001173">
    <property type="entry name" value="Glyco_trans_2-like"/>
</dbReference>
<keyword evidence="2" id="KW-0472">Membrane</keyword>
<organism evidence="4 5">
    <name type="scientific">Exophiala viscosa</name>
    <dbReference type="NCBI Taxonomy" id="2486360"/>
    <lineage>
        <taxon>Eukaryota</taxon>
        <taxon>Fungi</taxon>
        <taxon>Dikarya</taxon>
        <taxon>Ascomycota</taxon>
        <taxon>Pezizomycotina</taxon>
        <taxon>Eurotiomycetes</taxon>
        <taxon>Chaetothyriomycetidae</taxon>
        <taxon>Chaetothyriales</taxon>
        <taxon>Herpotrichiellaceae</taxon>
        <taxon>Exophiala</taxon>
    </lineage>
</organism>
<feature type="domain" description="Glycosyltransferase 2-like" evidence="3">
    <location>
        <begin position="266"/>
        <end position="504"/>
    </location>
</feature>
<dbReference type="PANTHER" id="PTHR36851">
    <property type="entry name" value="UNNAMED PRODUCT"/>
    <property type="match status" value="1"/>
</dbReference>
<keyword evidence="5" id="KW-1185">Reference proteome</keyword>
<comment type="caution">
    <text evidence="4">The sequence shown here is derived from an EMBL/GenBank/DDBJ whole genome shotgun (WGS) entry which is preliminary data.</text>
</comment>
<feature type="transmembrane region" description="Helical" evidence="2">
    <location>
        <begin position="50"/>
        <end position="70"/>
    </location>
</feature>
<evidence type="ECO:0000313" key="4">
    <source>
        <dbReference type="EMBL" id="KAI1614429.1"/>
    </source>
</evidence>
<dbReference type="AlphaFoldDB" id="A0AAN6DXG2"/>
<name>A0AAN6DXG2_9EURO</name>
<dbReference type="Proteomes" id="UP001203852">
    <property type="component" value="Unassembled WGS sequence"/>
</dbReference>
<protein>
    <recommendedName>
        <fullName evidence="3">Glycosyltransferase 2-like domain-containing protein</fullName>
    </recommendedName>
</protein>
<feature type="compositionally biased region" description="Basic and acidic residues" evidence="1">
    <location>
        <begin position="96"/>
        <end position="106"/>
    </location>
</feature>
<feature type="transmembrane region" description="Helical" evidence="2">
    <location>
        <begin position="575"/>
        <end position="598"/>
    </location>
</feature>
<reference evidence="4" key="1">
    <citation type="journal article" date="2022" name="bioRxiv">
        <title>Deciphering the potential niche of two novel black yeast fungi from a biological soil crust based on their genomes, phenotypes, and melanin regulation.</title>
        <authorList>
            <consortium name="DOE Joint Genome Institute"/>
            <person name="Carr E.C."/>
            <person name="Barton Q."/>
            <person name="Grambo S."/>
            <person name="Sullivan M."/>
            <person name="Renfro C.M."/>
            <person name="Kuo A."/>
            <person name="Pangilinan J."/>
            <person name="Lipzen A."/>
            <person name="Keymanesh K."/>
            <person name="Savage E."/>
            <person name="Barry K."/>
            <person name="Grigoriev I.V."/>
            <person name="Riekhof W.R."/>
            <person name="Harris S.S."/>
        </authorList>
    </citation>
    <scope>NUCLEOTIDE SEQUENCE</scope>
    <source>
        <strain evidence="4">JF 03-4F</strain>
    </source>
</reference>
<sequence>MSFLRWSLRCIPGLATFALIVLLECALKIVQTEWLSFFYPPFLKHSQAPVVAQGLFISYSIFLHILALLFPLRLCASAWAATEGIRARHGRSRIKNDGSLERDIPRDGTTNNDTHQDGAKHTGRVIMAIVLPSYKEDIEILETSLRVLASHSMAKASYDIFLAMEERDPNGVNVAKSLLQLFSGSFRGIQYTQHPANLPGEAPGKSSNVSWAAREIEHKYVMEADWPSVLITVMDSRCHGEPNVGDTHILNQYFEFVLEHNLLKRREEASTDMTLYMPPIVFDRNAHKVPRLVRMADLMWCGAGLSTYARRTTATTVAIPTAAYTMPLPLICLAEGWDTGSEAIGEDMHMMLKCYFATNGRMKIMSIPSPVSQCNVTTGKAGFRGWVANHSARYAQGLRHMWGCLDTGYAVRQWCKIGPRQISQGPISLDEAAGSCSPDRADRPRHVELRLKLSQHALQGSDNRRFTYRNLVLFSRLFEAHFLPIHLFLVLLASALYTALPYPMSSCRLLTAALDLTSYLRAASFGLMTLYFVVFYERYHTACVQARASEMKKAGLYEELAHEFSYRKRLSITTVLDYFMFPIAGTMFGSVPLLQAIISHFWTEKLVYLVSAKAVRVIAKSLVSDRELDRNRGVVEV</sequence>
<dbReference type="EMBL" id="MU404353">
    <property type="protein sequence ID" value="KAI1614429.1"/>
    <property type="molecule type" value="Genomic_DNA"/>
</dbReference>
<evidence type="ECO:0000259" key="3">
    <source>
        <dbReference type="Pfam" id="PF13632"/>
    </source>
</evidence>
<evidence type="ECO:0000256" key="2">
    <source>
        <dbReference type="SAM" id="Phobius"/>
    </source>
</evidence>
<accession>A0AAN6DXG2</accession>
<feature type="region of interest" description="Disordered" evidence="1">
    <location>
        <begin position="96"/>
        <end position="118"/>
    </location>
</feature>
<proteinExistence type="predicted"/>
<dbReference type="Pfam" id="PF13632">
    <property type="entry name" value="Glyco_trans_2_3"/>
    <property type="match status" value="1"/>
</dbReference>
<feature type="transmembrane region" description="Helical" evidence="2">
    <location>
        <begin position="519"/>
        <end position="536"/>
    </location>
</feature>
<evidence type="ECO:0000256" key="1">
    <source>
        <dbReference type="SAM" id="MobiDB-lite"/>
    </source>
</evidence>